<organism evidence="2 3">
    <name type="scientific">Knufia fluminis</name>
    <dbReference type="NCBI Taxonomy" id="191047"/>
    <lineage>
        <taxon>Eukaryota</taxon>
        <taxon>Fungi</taxon>
        <taxon>Dikarya</taxon>
        <taxon>Ascomycota</taxon>
        <taxon>Pezizomycotina</taxon>
        <taxon>Eurotiomycetes</taxon>
        <taxon>Chaetothyriomycetidae</taxon>
        <taxon>Chaetothyriales</taxon>
        <taxon>Trichomeriaceae</taxon>
        <taxon>Knufia</taxon>
    </lineage>
</organism>
<dbReference type="PANTHER" id="PTHR47791">
    <property type="entry name" value="MEIOTICALLY UP-REGULATED GENE 191 PROTEIN"/>
    <property type="match status" value="1"/>
</dbReference>
<name>A0AAN8IRV8_9EURO</name>
<dbReference type="InterPro" id="IPR005198">
    <property type="entry name" value="Glyco_hydro_76"/>
</dbReference>
<dbReference type="GO" id="GO:0005975">
    <property type="term" value="P:carbohydrate metabolic process"/>
    <property type="evidence" value="ECO:0007669"/>
    <property type="project" value="InterPro"/>
</dbReference>
<keyword evidence="3" id="KW-1185">Reference proteome</keyword>
<reference evidence="2 3" key="1">
    <citation type="submission" date="2022-12" db="EMBL/GenBank/DDBJ databases">
        <title>Genomic features and morphological characterization of a novel Knufia sp. strain isolated from spacecraft assembly facility.</title>
        <authorList>
            <person name="Teixeira M."/>
            <person name="Chander A.M."/>
            <person name="Stajich J.E."/>
            <person name="Venkateswaran K."/>
        </authorList>
    </citation>
    <scope>NUCLEOTIDE SEQUENCE [LARGE SCALE GENOMIC DNA]</scope>
    <source>
        <strain evidence="2 3">FJI-L2-BK-P2</strain>
    </source>
</reference>
<dbReference type="AlphaFoldDB" id="A0AAN8IRV8"/>
<dbReference type="InterPro" id="IPR053169">
    <property type="entry name" value="MUG_Protein"/>
</dbReference>
<sequence>MHLQSSNLICWLSITSIRGAAGITFENVEHTFDTLQTWYNSSTGLWMPSTGWWNSANCLTMIANLAAIDDKIKDRTKDLWQEVFNNAAEYNKQMTQAHGAFWRRKLPLELEYRDATDEDTANVGFLNGYYDDEGWWALAWIAVYDLTLDQKYLDKAVQVFDDMHNAWNTTPVGGVWWDRSNTYVNAISNELHFSVAAHLANRRPDQKPYYVDVALNSWLWIYGSGLINAQSNIEDGLWAKDETGLNLPKVWSYNQGVILTALTELDQALQQPLYTAMAKLIADAALANFTSMLDTHDPDYIIHESCEPTCDDTSSLFKGIFVRSLARLHAVAPEDRYGIVLMKNAESLWRNVDQWNRLGSVWNNTTVGAGASAQCAGMDLFVGALGTLGEWEGDGVYEDGKAHSQ</sequence>
<comment type="caution">
    <text evidence="2">The sequence shown here is derived from an EMBL/GenBank/DDBJ whole genome shotgun (WGS) entry which is preliminary data.</text>
</comment>
<dbReference type="EMBL" id="JAKLMC020000003">
    <property type="protein sequence ID" value="KAK5957517.1"/>
    <property type="molecule type" value="Genomic_DNA"/>
</dbReference>
<feature type="chain" id="PRO_5042947363" evidence="1">
    <location>
        <begin position="23"/>
        <end position="405"/>
    </location>
</feature>
<dbReference type="Gene3D" id="1.50.10.20">
    <property type="match status" value="1"/>
</dbReference>
<proteinExistence type="predicted"/>
<gene>
    <name evidence="2" type="ORF">OHC33_001893</name>
</gene>
<dbReference type="SUPFAM" id="SSF48208">
    <property type="entry name" value="Six-hairpin glycosidases"/>
    <property type="match status" value="1"/>
</dbReference>
<accession>A0AAN8IRV8</accession>
<evidence type="ECO:0000313" key="2">
    <source>
        <dbReference type="EMBL" id="KAK5957517.1"/>
    </source>
</evidence>
<protein>
    <submittedName>
        <fullName evidence="2">Uncharacterized protein</fullName>
    </submittedName>
</protein>
<dbReference type="InterPro" id="IPR008928">
    <property type="entry name" value="6-hairpin_glycosidase_sf"/>
</dbReference>
<dbReference type="PANTHER" id="PTHR47791:SF1">
    <property type="entry name" value="ENDO MANNANASE, GH76 FAMILY (EUROFUNG)"/>
    <property type="match status" value="1"/>
</dbReference>
<feature type="signal peptide" evidence="1">
    <location>
        <begin position="1"/>
        <end position="22"/>
    </location>
</feature>
<dbReference type="Proteomes" id="UP001316803">
    <property type="component" value="Unassembled WGS sequence"/>
</dbReference>
<dbReference type="Pfam" id="PF03663">
    <property type="entry name" value="Glyco_hydro_76"/>
    <property type="match status" value="1"/>
</dbReference>
<keyword evidence="1" id="KW-0732">Signal</keyword>
<evidence type="ECO:0000313" key="3">
    <source>
        <dbReference type="Proteomes" id="UP001316803"/>
    </source>
</evidence>
<evidence type="ECO:0000256" key="1">
    <source>
        <dbReference type="SAM" id="SignalP"/>
    </source>
</evidence>